<evidence type="ECO:0000313" key="1">
    <source>
        <dbReference type="EMBL" id="KAK7071404.1"/>
    </source>
</evidence>
<keyword evidence="2" id="KW-1185">Reference proteome</keyword>
<name>A0AAN8X3G6_HALRR</name>
<accession>A0AAN8X3G6</accession>
<dbReference type="Proteomes" id="UP001381693">
    <property type="component" value="Unassembled WGS sequence"/>
</dbReference>
<comment type="caution">
    <text evidence="1">The sequence shown here is derived from an EMBL/GenBank/DDBJ whole genome shotgun (WGS) entry which is preliminary data.</text>
</comment>
<evidence type="ECO:0000313" key="2">
    <source>
        <dbReference type="Proteomes" id="UP001381693"/>
    </source>
</evidence>
<proteinExistence type="predicted"/>
<dbReference type="EMBL" id="JAXCGZ010014700">
    <property type="protein sequence ID" value="KAK7071404.1"/>
    <property type="molecule type" value="Genomic_DNA"/>
</dbReference>
<protein>
    <submittedName>
        <fullName evidence="1">Uncharacterized protein</fullName>
    </submittedName>
</protein>
<gene>
    <name evidence="1" type="ORF">SK128_024734</name>
</gene>
<feature type="non-terminal residue" evidence="1">
    <location>
        <position position="1"/>
    </location>
</feature>
<organism evidence="1 2">
    <name type="scientific">Halocaridina rubra</name>
    <name type="common">Hawaiian red shrimp</name>
    <dbReference type="NCBI Taxonomy" id="373956"/>
    <lineage>
        <taxon>Eukaryota</taxon>
        <taxon>Metazoa</taxon>
        <taxon>Ecdysozoa</taxon>
        <taxon>Arthropoda</taxon>
        <taxon>Crustacea</taxon>
        <taxon>Multicrustacea</taxon>
        <taxon>Malacostraca</taxon>
        <taxon>Eumalacostraca</taxon>
        <taxon>Eucarida</taxon>
        <taxon>Decapoda</taxon>
        <taxon>Pleocyemata</taxon>
        <taxon>Caridea</taxon>
        <taxon>Atyoidea</taxon>
        <taxon>Atyidae</taxon>
        <taxon>Halocaridina</taxon>
    </lineage>
</organism>
<sequence length="107" mass="12167">VIGGYRDVAASAPAHYSYCVREVVTARAPASYFYIVCSTVLSEKKKDFVVLKVVLERSYASVTATRISESQTARNATWWLWWSWDATDGKRSRTSRSPYTANGWIKY</sequence>
<reference evidence="1 2" key="1">
    <citation type="submission" date="2023-11" db="EMBL/GenBank/DDBJ databases">
        <title>Halocaridina rubra genome assembly.</title>
        <authorList>
            <person name="Smith C."/>
        </authorList>
    </citation>
    <scope>NUCLEOTIDE SEQUENCE [LARGE SCALE GENOMIC DNA]</scope>
    <source>
        <strain evidence="1">EP-1</strain>
        <tissue evidence="1">Whole</tissue>
    </source>
</reference>
<dbReference type="AlphaFoldDB" id="A0AAN8X3G6"/>